<organism evidence="2 3">
    <name type="scientific">Pinctada imbricata</name>
    <name type="common">Atlantic pearl-oyster</name>
    <name type="synonym">Pinctada martensii</name>
    <dbReference type="NCBI Taxonomy" id="66713"/>
    <lineage>
        <taxon>Eukaryota</taxon>
        <taxon>Metazoa</taxon>
        <taxon>Spiralia</taxon>
        <taxon>Lophotrochozoa</taxon>
        <taxon>Mollusca</taxon>
        <taxon>Bivalvia</taxon>
        <taxon>Autobranchia</taxon>
        <taxon>Pteriomorphia</taxon>
        <taxon>Pterioida</taxon>
        <taxon>Pterioidea</taxon>
        <taxon>Pteriidae</taxon>
        <taxon>Pinctada</taxon>
    </lineage>
</organism>
<dbReference type="Proteomes" id="UP001186944">
    <property type="component" value="Unassembled WGS sequence"/>
</dbReference>
<protein>
    <submittedName>
        <fullName evidence="2">Uncharacterized protein</fullName>
    </submittedName>
</protein>
<evidence type="ECO:0000313" key="2">
    <source>
        <dbReference type="EMBL" id="KAK3086677.1"/>
    </source>
</evidence>
<feature type="compositionally biased region" description="Basic and acidic residues" evidence="1">
    <location>
        <begin position="33"/>
        <end position="56"/>
    </location>
</feature>
<keyword evidence="3" id="KW-1185">Reference proteome</keyword>
<comment type="caution">
    <text evidence="2">The sequence shown here is derived from an EMBL/GenBank/DDBJ whole genome shotgun (WGS) entry which is preliminary data.</text>
</comment>
<dbReference type="AlphaFoldDB" id="A0AA88XSI4"/>
<feature type="region of interest" description="Disordered" evidence="1">
    <location>
        <begin position="1"/>
        <end position="90"/>
    </location>
</feature>
<accession>A0AA88XSI4</accession>
<proteinExistence type="predicted"/>
<reference evidence="2" key="1">
    <citation type="submission" date="2019-08" db="EMBL/GenBank/DDBJ databases">
        <title>The improved chromosome-level genome for the pearl oyster Pinctada fucata martensii using PacBio sequencing and Hi-C.</title>
        <authorList>
            <person name="Zheng Z."/>
        </authorList>
    </citation>
    <scope>NUCLEOTIDE SEQUENCE</scope>
    <source>
        <strain evidence="2">ZZ-2019</strain>
        <tissue evidence="2">Adductor muscle</tissue>
    </source>
</reference>
<name>A0AA88XSI4_PINIB</name>
<evidence type="ECO:0000313" key="3">
    <source>
        <dbReference type="Proteomes" id="UP001186944"/>
    </source>
</evidence>
<gene>
    <name evidence="2" type="ORF">FSP39_021798</name>
</gene>
<evidence type="ECO:0000256" key="1">
    <source>
        <dbReference type="SAM" id="MobiDB-lite"/>
    </source>
</evidence>
<sequence length="121" mass="13723">MTTHKNKGDQCAPGTDFERSSAINKRFTRRRSTKDEIPKEKPKEDAKKDAEEDGRYTDLGGKVFDYEEPVAKFNNGPPLKQNNQEKHFNNGLYGAKPAVVNVTENPFVHEPDPKRVHPSDV</sequence>
<dbReference type="EMBL" id="VSWD01000012">
    <property type="protein sequence ID" value="KAK3086677.1"/>
    <property type="molecule type" value="Genomic_DNA"/>
</dbReference>